<reference evidence="4 5" key="1">
    <citation type="journal article" date="2016" name="Eur. J. Clin. Microbiol. Infect. Dis.">
        <title>Whole genome sequencing as a tool for phylogenetic analysis of clinical strains of Mitis group streptococci.</title>
        <authorList>
            <person name="Rasmussen L.H."/>
            <person name="Dargis R."/>
            <person name="Hojholt K."/>
            <person name="Christensen J.J."/>
            <person name="Skovgaard O."/>
            <person name="Justesen U.S."/>
            <person name="Rosenvinge F.S."/>
            <person name="Moser C."/>
            <person name="Lukjancenko O."/>
            <person name="Rasmussen S."/>
            <person name="Nielsen X.C."/>
        </authorList>
    </citation>
    <scope>NUCLEOTIDE SEQUENCE [LARGE SCALE GENOMIC DNA]</scope>
    <source>
        <strain evidence="4 5">B_007274_11</strain>
    </source>
</reference>
<feature type="compositionally biased region" description="Low complexity" evidence="2">
    <location>
        <begin position="375"/>
        <end position="385"/>
    </location>
</feature>
<dbReference type="Proteomes" id="UP000193160">
    <property type="component" value="Unassembled WGS sequence"/>
</dbReference>
<comment type="caution">
    <text evidence="4">The sequence shown here is derived from an EMBL/GenBank/DDBJ whole genome shotgun (WGS) entry which is preliminary data.</text>
</comment>
<sequence>MIMKNLDLQNDKNMIEAREELFSALRTDDEAVQKEAFANFLNGLEANVAEQTKAHMAAYQDGVNDEAILAERGLRRAMTSGEKKFFAEAVQKKKIDGLDTTFPETIIEDIYRNLVENHPIISLVDVQHGTVKTKFVYGDSTKKRAFWGAIPADIKQILLDAFKELDISASKLSGFIAVPKGYYELGPAWLANYVVTFLQEVMAASLEEAIVNGDGDKKPLGMTRKLSGDTSGKYPEKDKVTLADFKPKSLAVIRSALAKAKTDNGEVVALVNPTTYWAKVFPALAFQNQQGQWVNTLLPTGERIVPTHAVPEDTLVFGVMKNYLLVVADDIEIKKYEETLAIEDLDLHIAKFFGKGIPKNENAYFVADISTMEGATPATPETAPAVKKEDTINPAEL</sequence>
<evidence type="ECO:0000256" key="2">
    <source>
        <dbReference type="SAM" id="MobiDB-lite"/>
    </source>
</evidence>
<feature type="region of interest" description="Disordered" evidence="2">
    <location>
        <begin position="375"/>
        <end position="397"/>
    </location>
</feature>
<dbReference type="NCBIfam" id="TIGR01554">
    <property type="entry name" value="major_cap_HK97"/>
    <property type="match status" value="1"/>
</dbReference>
<gene>
    <name evidence="4" type="ORF">B7712_04155</name>
</gene>
<comment type="subcellular location">
    <subcellularLocation>
        <location evidence="1">Virion</location>
    </subcellularLocation>
</comment>
<dbReference type="AlphaFoldDB" id="A0A1X1IFB8"/>
<dbReference type="SUPFAM" id="SSF56563">
    <property type="entry name" value="Major capsid protein gp5"/>
    <property type="match status" value="1"/>
</dbReference>
<proteinExistence type="predicted"/>
<protein>
    <submittedName>
        <fullName evidence="4">Capsid protein</fullName>
    </submittedName>
</protein>
<evidence type="ECO:0000313" key="5">
    <source>
        <dbReference type="Proteomes" id="UP000193160"/>
    </source>
</evidence>
<name>A0A1X1IFB8_STROR</name>
<dbReference type="Pfam" id="PF05065">
    <property type="entry name" value="Phage_capsid"/>
    <property type="match status" value="1"/>
</dbReference>
<keyword evidence="5" id="KW-1185">Reference proteome</keyword>
<evidence type="ECO:0000256" key="1">
    <source>
        <dbReference type="ARBA" id="ARBA00004328"/>
    </source>
</evidence>
<organism evidence="4 5">
    <name type="scientific">Streptococcus oralis subsp. oralis</name>
    <dbReference type="NCBI Taxonomy" id="1891914"/>
    <lineage>
        <taxon>Bacteria</taxon>
        <taxon>Bacillati</taxon>
        <taxon>Bacillota</taxon>
        <taxon>Bacilli</taxon>
        <taxon>Lactobacillales</taxon>
        <taxon>Streptococcaceae</taxon>
        <taxon>Streptococcus</taxon>
    </lineage>
</organism>
<dbReference type="EMBL" id="NCUT01000028">
    <property type="protein sequence ID" value="ORO71856.1"/>
    <property type="molecule type" value="Genomic_DNA"/>
</dbReference>
<dbReference type="InterPro" id="IPR024455">
    <property type="entry name" value="Phage_capsid"/>
</dbReference>
<evidence type="ECO:0000259" key="3">
    <source>
        <dbReference type="Pfam" id="PF05065"/>
    </source>
</evidence>
<feature type="domain" description="Phage capsid-like C-terminal" evidence="3">
    <location>
        <begin position="101"/>
        <end position="340"/>
    </location>
</feature>
<dbReference type="InterPro" id="IPR054612">
    <property type="entry name" value="Phage_capsid-like_C"/>
</dbReference>
<accession>A0A1X1IFB8</accession>
<evidence type="ECO:0000313" key="4">
    <source>
        <dbReference type="EMBL" id="ORO71856.1"/>
    </source>
</evidence>